<protein>
    <submittedName>
        <fullName evidence="2">GRID1 protein</fullName>
    </submittedName>
</protein>
<gene>
    <name evidence="2" type="primary">GRID1</name>
    <name evidence="2" type="ORF">SPIL2461_LOCUS17669</name>
</gene>
<feature type="non-terminal residue" evidence="2">
    <location>
        <position position="172"/>
    </location>
</feature>
<organism evidence="2 3">
    <name type="scientific">Symbiodinium pilosum</name>
    <name type="common">Dinoflagellate</name>
    <dbReference type="NCBI Taxonomy" id="2952"/>
    <lineage>
        <taxon>Eukaryota</taxon>
        <taxon>Sar</taxon>
        <taxon>Alveolata</taxon>
        <taxon>Dinophyceae</taxon>
        <taxon>Suessiales</taxon>
        <taxon>Symbiodiniaceae</taxon>
        <taxon>Symbiodinium</taxon>
    </lineage>
</organism>
<keyword evidence="1" id="KW-1133">Transmembrane helix</keyword>
<keyword evidence="3" id="KW-1185">Reference proteome</keyword>
<evidence type="ECO:0000256" key="1">
    <source>
        <dbReference type="SAM" id="Phobius"/>
    </source>
</evidence>
<feature type="non-terminal residue" evidence="2">
    <location>
        <position position="1"/>
    </location>
</feature>
<dbReference type="Gene3D" id="3.40.190.10">
    <property type="entry name" value="Periplasmic binding protein-like II"/>
    <property type="match status" value="1"/>
</dbReference>
<evidence type="ECO:0000313" key="2">
    <source>
        <dbReference type="EMBL" id="CAE7656798.1"/>
    </source>
</evidence>
<keyword evidence="1" id="KW-0472">Membrane</keyword>
<keyword evidence="1" id="KW-0812">Transmembrane</keyword>
<proteinExistence type="predicted"/>
<accession>A0A812W3F8</accession>
<feature type="transmembrane region" description="Helical" evidence="1">
    <location>
        <begin position="150"/>
        <end position="168"/>
    </location>
</feature>
<name>A0A812W3F8_SYMPI</name>
<dbReference type="OrthoDB" id="5984008at2759"/>
<evidence type="ECO:0000313" key="3">
    <source>
        <dbReference type="Proteomes" id="UP000649617"/>
    </source>
</evidence>
<reference evidence="2" key="1">
    <citation type="submission" date="2021-02" db="EMBL/GenBank/DDBJ databases">
        <authorList>
            <person name="Dougan E. K."/>
            <person name="Rhodes N."/>
            <person name="Thang M."/>
            <person name="Chan C."/>
        </authorList>
    </citation>
    <scope>NUCLEOTIDE SEQUENCE</scope>
</reference>
<dbReference type="AlphaFoldDB" id="A0A812W3F8"/>
<comment type="caution">
    <text evidence="2">The sequence shown here is derived from an EMBL/GenBank/DDBJ whole genome shotgun (WGS) entry which is preliminary data.</text>
</comment>
<sequence>ANRTFLCDRVERIRNGTLAHEWGLEDLHIQVGTGVWDERFLAWDPATSSYVGLEIELLKELARRGRFSFSLVMHNWTSGPWLEQLEEALNRYDLVTYAYWFITPERMARGAYSPYGFLDAMYWAVVMEEVKEGIDFDEIFAFLTPFSGPVWFSFLALTVGTGLMYRFLACFK</sequence>
<dbReference type="EMBL" id="CAJNIZ010043305">
    <property type="protein sequence ID" value="CAE7656798.1"/>
    <property type="molecule type" value="Genomic_DNA"/>
</dbReference>
<dbReference type="Proteomes" id="UP000649617">
    <property type="component" value="Unassembled WGS sequence"/>
</dbReference>